<reference evidence="2" key="1">
    <citation type="submission" date="2020-05" db="EMBL/GenBank/DDBJ databases">
        <authorList>
            <person name="Chiriac C."/>
            <person name="Salcher M."/>
            <person name="Ghai R."/>
            <person name="Kavagutti S V."/>
        </authorList>
    </citation>
    <scope>NUCLEOTIDE SEQUENCE</scope>
</reference>
<feature type="domain" description="SpoVT-AbrB" evidence="1">
    <location>
        <begin position="7"/>
        <end position="52"/>
    </location>
</feature>
<dbReference type="InterPro" id="IPR007159">
    <property type="entry name" value="SpoVT-AbrB_dom"/>
</dbReference>
<dbReference type="SMART" id="SM00966">
    <property type="entry name" value="SpoVT_AbrB"/>
    <property type="match status" value="1"/>
</dbReference>
<accession>A0A6J7F6T2</accession>
<dbReference type="Gene3D" id="2.10.260.10">
    <property type="match status" value="1"/>
</dbReference>
<sequence>MSDTYVLNLGERGRVVIPAEIRARHNWKQGTELIALETQHGVQLLPREALLDGLQGSMAGLGSVDEFLAERRREARLDV</sequence>
<dbReference type="SUPFAM" id="SSF89447">
    <property type="entry name" value="AbrB/MazE/MraZ-like"/>
    <property type="match status" value="1"/>
</dbReference>
<dbReference type="AlphaFoldDB" id="A0A6J7F6T2"/>
<proteinExistence type="predicted"/>
<gene>
    <name evidence="2" type="ORF">UFOPK3516_00085</name>
</gene>
<dbReference type="GO" id="GO:0003677">
    <property type="term" value="F:DNA binding"/>
    <property type="evidence" value="ECO:0007669"/>
    <property type="project" value="InterPro"/>
</dbReference>
<evidence type="ECO:0000313" key="2">
    <source>
        <dbReference type="EMBL" id="CAB4887889.1"/>
    </source>
</evidence>
<protein>
    <submittedName>
        <fullName evidence="2">Unannotated protein</fullName>
    </submittedName>
</protein>
<dbReference type="EMBL" id="CAFBMB010000003">
    <property type="protein sequence ID" value="CAB4887889.1"/>
    <property type="molecule type" value="Genomic_DNA"/>
</dbReference>
<dbReference type="NCBIfam" id="TIGR01439">
    <property type="entry name" value="lp_hng_hel_AbrB"/>
    <property type="match status" value="1"/>
</dbReference>
<dbReference type="Pfam" id="PF04014">
    <property type="entry name" value="MazE_antitoxin"/>
    <property type="match status" value="1"/>
</dbReference>
<organism evidence="2">
    <name type="scientific">freshwater metagenome</name>
    <dbReference type="NCBI Taxonomy" id="449393"/>
    <lineage>
        <taxon>unclassified sequences</taxon>
        <taxon>metagenomes</taxon>
        <taxon>ecological metagenomes</taxon>
    </lineage>
</organism>
<dbReference type="InterPro" id="IPR037914">
    <property type="entry name" value="SpoVT-AbrB_sf"/>
</dbReference>
<evidence type="ECO:0000259" key="1">
    <source>
        <dbReference type="SMART" id="SM00966"/>
    </source>
</evidence>
<name>A0A6J7F6T2_9ZZZZ</name>